<name>A0AC61R5M8_9FIRM</name>
<protein>
    <submittedName>
        <fullName evidence="1">TetR/AcrR family transcriptional regulator</fullName>
    </submittedName>
</protein>
<dbReference type="EMBL" id="SRYG01000018">
    <property type="protein sequence ID" value="TGY65384.1"/>
    <property type="molecule type" value="Genomic_DNA"/>
</dbReference>
<gene>
    <name evidence="1" type="ORF">E5336_08835</name>
</gene>
<sequence length="194" mass="22269">MNKQEDKKNLIIQTALAMFLKEGYDRVSVMDICKTCGITKPTFYKYVTSKEQLLRYYFRGTVEDLSACIRAMDPTNYWEIVCTGLTFTMQKSVRLGPGLYSRYWILNFNEKSEAPPYMSEARTMTIEAIQKGQKAGQIKNPSDPALLYLTCRNVGLGYALKWCMSNGAFDLIDRCRADFAAILQVDDHQQKKTF</sequence>
<keyword evidence="2" id="KW-1185">Reference proteome</keyword>
<evidence type="ECO:0000313" key="2">
    <source>
        <dbReference type="Proteomes" id="UP000308836"/>
    </source>
</evidence>
<accession>A0AC61R5M8</accession>
<evidence type="ECO:0000313" key="1">
    <source>
        <dbReference type="EMBL" id="TGY65384.1"/>
    </source>
</evidence>
<comment type="caution">
    <text evidence="1">The sequence shown here is derived from an EMBL/GenBank/DDBJ whole genome shotgun (WGS) entry which is preliminary data.</text>
</comment>
<dbReference type="Proteomes" id="UP000308836">
    <property type="component" value="Unassembled WGS sequence"/>
</dbReference>
<proteinExistence type="predicted"/>
<reference evidence="1" key="1">
    <citation type="submission" date="2019-04" db="EMBL/GenBank/DDBJ databases">
        <title>Microbes associate with the intestines of laboratory mice.</title>
        <authorList>
            <person name="Navarre W."/>
            <person name="Wong E."/>
            <person name="Huang K."/>
            <person name="Tropini C."/>
            <person name="Ng K."/>
            <person name="Yu B."/>
        </authorList>
    </citation>
    <scope>NUCLEOTIDE SEQUENCE</scope>
    <source>
        <strain evidence="1">NM09_H32</strain>
    </source>
</reference>
<organism evidence="1 2">
    <name type="scientific">Dubosiella muris</name>
    <dbReference type="NCBI Taxonomy" id="3038133"/>
    <lineage>
        <taxon>Bacteria</taxon>
        <taxon>Bacillati</taxon>
        <taxon>Bacillota</taxon>
        <taxon>Erysipelotrichia</taxon>
        <taxon>Erysipelotrichales</taxon>
        <taxon>Erysipelotrichaceae</taxon>
        <taxon>Dubosiella</taxon>
    </lineage>
</organism>